<keyword evidence="4" id="KW-0812">Transmembrane</keyword>
<dbReference type="GO" id="GO:0016020">
    <property type="term" value="C:membrane"/>
    <property type="evidence" value="ECO:0007669"/>
    <property type="project" value="InterPro"/>
</dbReference>
<proteinExistence type="inferred from homology"/>
<comment type="caution">
    <text evidence="5">The sequence shown here is derived from an EMBL/GenBank/DDBJ whole genome shotgun (WGS) entry which is preliminary data.</text>
</comment>
<evidence type="ECO:0000256" key="2">
    <source>
        <dbReference type="ARBA" id="ARBA00022679"/>
    </source>
</evidence>
<reference evidence="5" key="1">
    <citation type="submission" date="2022-07" db="EMBL/GenBank/DDBJ databases">
        <title>Phylogenomic reconstructions and comparative analyses of Kickxellomycotina fungi.</title>
        <authorList>
            <person name="Reynolds N.K."/>
            <person name="Stajich J.E."/>
            <person name="Barry K."/>
            <person name="Grigoriev I.V."/>
            <person name="Crous P."/>
            <person name="Smith M.E."/>
        </authorList>
    </citation>
    <scope>NUCLEOTIDE SEQUENCE</scope>
    <source>
        <strain evidence="5">BCRC 34297</strain>
    </source>
</reference>
<dbReference type="SUPFAM" id="SSF53448">
    <property type="entry name" value="Nucleotide-diphospho-sugar transferases"/>
    <property type="match status" value="1"/>
</dbReference>
<dbReference type="GO" id="GO:0005794">
    <property type="term" value="C:Golgi apparatus"/>
    <property type="evidence" value="ECO:0007669"/>
    <property type="project" value="TreeGrafter"/>
</dbReference>
<dbReference type="InterPro" id="IPR002685">
    <property type="entry name" value="Glyco_trans_15"/>
</dbReference>
<dbReference type="Gene3D" id="3.90.550.10">
    <property type="entry name" value="Spore Coat Polysaccharide Biosynthesis Protein SpsA, Chain A"/>
    <property type="match status" value="1"/>
</dbReference>
<accession>A0A9W8H3H1</accession>
<dbReference type="PANTHER" id="PTHR31121">
    <property type="entry name" value="ALPHA-1,2 MANNOSYLTRANSFERASE KTR1"/>
    <property type="match status" value="1"/>
</dbReference>
<dbReference type="AlphaFoldDB" id="A0A9W8H3H1"/>
<keyword evidence="4" id="KW-1133">Transmembrane helix</keyword>
<dbReference type="GO" id="GO:0000032">
    <property type="term" value="P:cell wall mannoprotein biosynthetic process"/>
    <property type="evidence" value="ECO:0007669"/>
    <property type="project" value="TreeGrafter"/>
</dbReference>
<dbReference type="InterPro" id="IPR029044">
    <property type="entry name" value="Nucleotide-diphossugar_trans"/>
</dbReference>
<dbReference type="OrthoDB" id="439943at2759"/>
<keyword evidence="4" id="KW-0472">Membrane</keyword>
<dbReference type="FunFam" id="3.90.550.10:FF:000051">
    <property type="entry name" value="Alpha-1,2-mannosyltransferase (Ktr4)"/>
    <property type="match status" value="1"/>
</dbReference>
<evidence type="ECO:0000256" key="1">
    <source>
        <dbReference type="ARBA" id="ARBA00007677"/>
    </source>
</evidence>
<sequence length="403" mass="47194">MPGHRLTRVIILVCSLLAFIGFYHVLQYVSRRPITRELDDMQGPWSNIKGQAMPLPISEYSATSTGHSTGNTTSNGDDNTLLRAAMVALVRNSELDGIRATIRQVDDRFNREFGYPYILLNDVDFTDEFMDKVQAITKAKIYFGKLPESHWGLSPYVTEEKVKAALAHNKDRYLYGGSYSYRLMCRYQSGFIHKHPLLANLDYYWRIEPGVDYYCSLTYDPFRYMRDNNLVYGYTIAPTEKELTVETLWNTTRRWMIENPEHLPEKSFIHWTINEKSKYTMCHFWSNFEIVDLSFYRSAAYESYFQHLDRAGGFFYERWGDAPVHSIAASMLLRKEQIHWFEDIGYHHPGYAHCPNKPELHRNCICDKGQNFMYHGMCNRRFAEVGNINKDQALELAHLPDRK</sequence>
<gene>
    <name evidence="5" type="ORF">GGI19_000185</name>
</gene>
<evidence type="ECO:0000313" key="6">
    <source>
        <dbReference type="Proteomes" id="UP001140011"/>
    </source>
</evidence>
<keyword evidence="6" id="KW-1185">Reference proteome</keyword>
<dbReference type="Proteomes" id="UP001140011">
    <property type="component" value="Unassembled WGS sequence"/>
</dbReference>
<dbReference type="EMBL" id="JANBUH010000004">
    <property type="protein sequence ID" value="KAJ2757251.1"/>
    <property type="molecule type" value="Genomic_DNA"/>
</dbReference>
<protein>
    <submittedName>
        <fullName evidence="5">Uncharacterized protein</fullName>
    </submittedName>
</protein>
<dbReference type="GO" id="GO:0000026">
    <property type="term" value="F:alpha-1,2-mannosyltransferase activity"/>
    <property type="evidence" value="ECO:0007669"/>
    <property type="project" value="TreeGrafter"/>
</dbReference>
<dbReference type="GO" id="GO:0006487">
    <property type="term" value="P:protein N-linked glycosylation"/>
    <property type="evidence" value="ECO:0007669"/>
    <property type="project" value="TreeGrafter"/>
</dbReference>
<evidence type="ECO:0000256" key="4">
    <source>
        <dbReference type="SAM" id="Phobius"/>
    </source>
</evidence>
<keyword evidence="2" id="KW-0808">Transferase</keyword>
<name>A0A9W8H3H1_9FUNG</name>
<dbReference type="PANTHER" id="PTHR31121:SF6">
    <property type="entry name" value="ALPHA-1,2 MANNOSYLTRANSFERASE KTR1"/>
    <property type="match status" value="1"/>
</dbReference>
<evidence type="ECO:0000256" key="3">
    <source>
        <dbReference type="PIRSR" id="PIRSR018153-1"/>
    </source>
</evidence>
<organism evidence="5 6">
    <name type="scientific">Coemansia pectinata</name>
    <dbReference type="NCBI Taxonomy" id="1052879"/>
    <lineage>
        <taxon>Eukaryota</taxon>
        <taxon>Fungi</taxon>
        <taxon>Fungi incertae sedis</taxon>
        <taxon>Zoopagomycota</taxon>
        <taxon>Kickxellomycotina</taxon>
        <taxon>Kickxellomycetes</taxon>
        <taxon>Kickxellales</taxon>
        <taxon>Kickxellaceae</taxon>
        <taxon>Coemansia</taxon>
    </lineage>
</organism>
<dbReference type="PIRSF" id="PIRSF018153">
    <property type="entry name" value="Glyco_trans_15"/>
    <property type="match status" value="1"/>
</dbReference>
<feature type="active site" description="Nucleophile" evidence="3">
    <location>
        <position position="289"/>
    </location>
</feature>
<comment type="similarity">
    <text evidence="1">Belongs to the glycosyltransferase 15 family.</text>
</comment>
<dbReference type="Pfam" id="PF01793">
    <property type="entry name" value="Glyco_transf_15"/>
    <property type="match status" value="1"/>
</dbReference>
<feature type="transmembrane region" description="Helical" evidence="4">
    <location>
        <begin position="6"/>
        <end position="26"/>
    </location>
</feature>
<evidence type="ECO:0000313" key="5">
    <source>
        <dbReference type="EMBL" id="KAJ2757251.1"/>
    </source>
</evidence>